<feature type="compositionally biased region" description="Low complexity" evidence="1">
    <location>
        <begin position="53"/>
        <end position="65"/>
    </location>
</feature>
<name>A0A1V6PHT8_9EURO</name>
<feature type="compositionally biased region" description="Basic and acidic residues" evidence="1">
    <location>
        <begin position="40"/>
        <end position="52"/>
    </location>
</feature>
<feature type="compositionally biased region" description="Low complexity" evidence="1">
    <location>
        <begin position="21"/>
        <end position="30"/>
    </location>
</feature>
<evidence type="ECO:0000256" key="1">
    <source>
        <dbReference type="SAM" id="MobiDB-lite"/>
    </source>
</evidence>
<dbReference type="AlphaFoldDB" id="A0A1V6PHT8"/>
<accession>A0A1V6PHT8</accession>
<dbReference type="EMBL" id="MDYN01000130">
    <property type="protein sequence ID" value="OQD76267.1"/>
    <property type="molecule type" value="Genomic_DNA"/>
</dbReference>
<gene>
    <name evidence="2" type="ORF">PENANT_c130G07456</name>
</gene>
<evidence type="ECO:0000313" key="2">
    <source>
        <dbReference type="EMBL" id="OQD76267.1"/>
    </source>
</evidence>
<feature type="region of interest" description="Disordered" evidence="1">
    <location>
        <begin position="17"/>
        <end position="65"/>
    </location>
</feature>
<dbReference type="Proteomes" id="UP000191672">
    <property type="component" value="Unassembled WGS sequence"/>
</dbReference>
<comment type="caution">
    <text evidence="2">The sequence shown here is derived from an EMBL/GenBank/DDBJ whole genome shotgun (WGS) entry which is preliminary data.</text>
</comment>
<reference evidence="3" key="1">
    <citation type="journal article" date="2017" name="Nat. Microbiol.">
        <title>Global analysis of biosynthetic gene clusters reveals vast potential of secondary metabolite production in Penicillium species.</title>
        <authorList>
            <person name="Nielsen J.C."/>
            <person name="Grijseels S."/>
            <person name="Prigent S."/>
            <person name="Ji B."/>
            <person name="Dainat J."/>
            <person name="Nielsen K.F."/>
            <person name="Frisvad J.C."/>
            <person name="Workman M."/>
            <person name="Nielsen J."/>
        </authorList>
    </citation>
    <scope>NUCLEOTIDE SEQUENCE [LARGE SCALE GENOMIC DNA]</scope>
    <source>
        <strain evidence="3">IBT 31811</strain>
    </source>
</reference>
<keyword evidence="3" id="KW-1185">Reference proteome</keyword>
<protein>
    <recommendedName>
        <fullName evidence="4">Chromo domain-containing protein</fullName>
    </recommendedName>
</protein>
<evidence type="ECO:0000313" key="3">
    <source>
        <dbReference type="Proteomes" id="UP000191672"/>
    </source>
</evidence>
<organism evidence="2 3">
    <name type="scientific">Penicillium antarcticum</name>
    <dbReference type="NCBI Taxonomy" id="416450"/>
    <lineage>
        <taxon>Eukaryota</taxon>
        <taxon>Fungi</taxon>
        <taxon>Dikarya</taxon>
        <taxon>Ascomycota</taxon>
        <taxon>Pezizomycotina</taxon>
        <taxon>Eurotiomycetes</taxon>
        <taxon>Eurotiomycetidae</taxon>
        <taxon>Eurotiales</taxon>
        <taxon>Aspergillaceae</taxon>
        <taxon>Penicillium</taxon>
    </lineage>
</organism>
<proteinExistence type="predicted"/>
<sequence length="125" mass="13861">MAAKEQIEFIEAMSPYSELNDSCASESISESSEDDISEASEDRAFVVSDGEHSASSNISSASSNYSQNSYIHSDDSADLIGRKIPISIVTKRVIQQDEGFFVQYLVIWRSWELEKPHTSGTVEET</sequence>
<evidence type="ECO:0008006" key="4">
    <source>
        <dbReference type="Google" id="ProtNLM"/>
    </source>
</evidence>